<accession>W9GYK1</accession>
<dbReference type="InterPro" id="IPR003776">
    <property type="entry name" value="YcaO-like_dom"/>
</dbReference>
<dbReference type="Gene3D" id="3.30.1330.230">
    <property type="match status" value="1"/>
</dbReference>
<dbReference type="RefSeq" id="WP_037460420.1">
    <property type="nucleotide sequence ID" value="NZ_AVFL01000040.1"/>
</dbReference>
<dbReference type="AlphaFoldDB" id="W9GYK1"/>
<dbReference type="EMBL" id="AVFL01000040">
    <property type="protein sequence ID" value="EWY36558.1"/>
    <property type="molecule type" value="Genomic_DNA"/>
</dbReference>
<evidence type="ECO:0000313" key="3">
    <source>
        <dbReference type="Proteomes" id="UP000019486"/>
    </source>
</evidence>
<sequence>MSLTSIIDAYTANLPPGELEHFPVEGLDRVGVPVVFACHRQENGTQYDSFGYGATAEQALVGVLGELTENVQADTVLRGLERVRGSHRELVAARGAGAVCDPLTLCLPAGSDYTPDKPLTWVAARRFPSGEPVLVPYEFAACYRSQLDGVEPLTTPITNGLGAGDSFERALVHGLLELLQRDGNCVGFRAMDQGRVIDLTGVADPDTRGLLSRLDALGIDVIAKLAATDFGLVNLYVVGSDRNGRSTVPIMQTACGEACDLDRERALNKALLEFCSSRSRKAMSHGPLDLVARIAPDGYLDRYRARHDPSAEEPRAVKAMAAWCDMPAAELRGLLSDSVLSRRSTVPFTDLPTSPSDTPAERLDRIAGTLGQAGFDILYLDLSPPGGGVSAVKAIVPGLECETMSYHRVGERGIRRLMERDSPLVGIGTPPEGAQPVPLTAAAVERLGGPAWLDTAAVDRIVGRLYPLYREPESHAVRFALEGADS</sequence>
<dbReference type="OrthoDB" id="2379922at2"/>
<gene>
    <name evidence="2" type="ORF">N825_26340</name>
</gene>
<feature type="domain" description="YcaO" evidence="1">
    <location>
        <begin position="51"/>
        <end position="438"/>
    </location>
</feature>
<protein>
    <recommendedName>
        <fullName evidence="1">YcaO domain-containing protein</fullName>
    </recommendedName>
</protein>
<proteinExistence type="predicted"/>
<comment type="caution">
    <text evidence="2">The sequence shown here is derived from an EMBL/GenBank/DDBJ whole genome shotgun (WGS) entry which is preliminary data.</text>
</comment>
<evidence type="ECO:0000313" key="2">
    <source>
        <dbReference type="EMBL" id="EWY36558.1"/>
    </source>
</evidence>
<dbReference type="PROSITE" id="PS51664">
    <property type="entry name" value="YCAO"/>
    <property type="match status" value="1"/>
</dbReference>
<keyword evidence="3" id="KW-1185">Reference proteome</keyword>
<organism evidence="2 3">
    <name type="scientific">Skermanella stibiiresistens SB22</name>
    <dbReference type="NCBI Taxonomy" id="1385369"/>
    <lineage>
        <taxon>Bacteria</taxon>
        <taxon>Pseudomonadati</taxon>
        <taxon>Pseudomonadota</taxon>
        <taxon>Alphaproteobacteria</taxon>
        <taxon>Rhodospirillales</taxon>
        <taxon>Azospirillaceae</taxon>
        <taxon>Skermanella</taxon>
    </lineage>
</organism>
<reference evidence="2 3" key="1">
    <citation type="submission" date="2013-08" db="EMBL/GenBank/DDBJ databases">
        <title>The genome sequence of Skermanella stibiiresistens.</title>
        <authorList>
            <person name="Zhu W."/>
            <person name="Wang G."/>
        </authorList>
    </citation>
    <scope>NUCLEOTIDE SEQUENCE [LARGE SCALE GENOMIC DNA]</scope>
    <source>
        <strain evidence="2 3">SB22</strain>
    </source>
</reference>
<dbReference type="Pfam" id="PF02624">
    <property type="entry name" value="YcaO"/>
    <property type="match status" value="1"/>
</dbReference>
<name>W9GYK1_9PROT</name>
<evidence type="ECO:0000259" key="1">
    <source>
        <dbReference type="PROSITE" id="PS51664"/>
    </source>
</evidence>
<dbReference type="Proteomes" id="UP000019486">
    <property type="component" value="Unassembled WGS sequence"/>
</dbReference>
<dbReference type="PANTHER" id="PTHR37809:SF1">
    <property type="entry name" value="RIBOSOMAL PROTEIN S12 METHYLTHIOTRANSFERASE ACCESSORY FACTOR YCAO"/>
    <property type="match status" value="1"/>
</dbReference>
<dbReference type="STRING" id="1385369.N825_26340"/>
<dbReference type="PANTHER" id="PTHR37809">
    <property type="entry name" value="RIBOSOMAL PROTEIN S12 METHYLTHIOTRANSFERASE ACCESSORY FACTOR YCAO"/>
    <property type="match status" value="1"/>
</dbReference>